<dbReference type="PROSITE" id="PS50213">
    <property type="entry name" value="FAS1"/>
    <property type="match status" value="2"/>
</dbReference>
<dbReference type="Pfam" id="PF02469">
    <property type="entry name" value="Fasciclin"/>
    <property type="match status" value="2"/>
</dbReference>
<organism evidence="3 4">
    <name type="scientific">Daphnia galeata</name>
    <dbReference type="NCBI Taxonomy" id="27404"/>
    <lineage>
        <taxon>Eukaryota</taxon>
        <taxon>Metazoa</taxon>
        <taxon>Ecdysozoa</taxon>
        <taxon>Arthropoda</taxon>
        <taxon>Crustacea</taxon>
        <taxon>Branchiopoda</taxon>
        <taxon>Diplostraca</taxon>
        <taxon>Cladocera</taxon>
        <taxon>Anomopoda</taxon>
        <taxon>Daphniidae</taxon>
        <taxon>Daphnia</taxon>
    </lineage>
</organism>
<dbReference type="PANTHER" id="PTHR10900">
    <property type="entry name" value="PERIOSTIN-RELATED"/>
    <property type="match status" value="1"/>
</dbReference>
<sequence length="340" mass="37697">MRNRCLVPVIVLFFIAATLAYAPKYHEKSYIESPVLGNILQVLKENGLTTFLDLVIKADLAETLLVNDLHGVHLFAPTNEAIADFAALDPKKFHALLNNTEKLLAFLSFHTRGHYPEFISAIKVEANFLRTNERTVQETGAANEPIRYNKYGKKGEILTVNGALRLKTLNASNGVIYVIDRVLEIPPTLNSFFEVLKRNGNFTILLAAFTDVGFVSRETTGPFTLFAPNDAAFKRFPHDLLGYYFTHPDEFLVEVINNHWVSGTFYSRGLTNGPIPVFSGGTVDVGVSSGGITFGGANVIKADLTSTQGVVHVIDEVILKTNKNMADAYDYADNNKQRFY</sequence>
<evidence type="ECO:0000313" key="3">
    <source>
        <dbReference type="EMBL" id="CAH0100395.1"/>
    </source>
</evidence>
<feature type="signal peptide" evidence="1">
    <location>
        <begin position="1"/>
        <end position="20"/>
    </location>
</feature>
<dbReference type="EMBL" id="CAKKLH010000035">
    <property type="protein sequence ID" value="CAH0100395.1"/>
    <property type="molecule type" value="Genomic_DNA"/>
</dbReference>
<protein>
    <recommendedName>
        <fullName evidence="2">FAS1 domain-containing protein</fullName>
    </recommendedName>
</protein>
<gene>
    <name evidence="3" type="ORF">DGAL_LOCUS2625</name>
</gene>
<accession>A0A8J2WBU5</accession>
<dbReference type="GO" id="GO:0005615">
    <property type="term" value="C:extracellular space"/>
    <property type="evidence" value="ECO:0007669"/>
    <property type="project" value="TreeGrafter"/>
</dbReference>
<keyword evidence="1" id="KW-0732">Signal</keyword>
<evidence type="ECO:0000259" key="2">
    <source>
        <dbReference type="PROSITE" id="PS50213"/>
    </source>
</evidence>
<proteinExistence type="predicted"/>
<dbReference type="GO" id="GO:0007155">
    <property type="term" value="P:cell adhesion"/>
    <property type="evidence" value="ECO:0007669"/>
    <property type="project" value="TreeGrafter"/>
</dbReference>
<feature type="domain" description="FAS1" evidence="2">
    <location>
        <begin position="189"/>
        <end position="318"/>
    </location>
</feature>
<keyword evidence="4" id="KW-1185">Reference proteome</keyword>
<dbReference type="FunFam" id="2.30.180.10:FF:000032">
    <property type="entry name" value="Fasciclin domain-containing protein, putative"/>
    <property type="match status" value="1"/>
</dbReference>
<dbReference type="OrthoDB" id="286301at2759"/>
<comment type="caution">
    <text evidence="3">The sequence shown here is derived from an EMBL/GenBank/DDBJ whole genome shotgun (WGS) entry which is preliminary data.</text>
</comment>
<dbReference type="Gene3D" id="2.30.180.10">
    <property type="entry name" value="FAS1 domain"/>
    <property type="match status" value="2"/>
</dbReference>
<dbReference type="AlphaFoldDB" id="A0A8J2WBU5"/>
<dbReference type="PANTHER" id="PTHR10900:SF120">
    <property type="entry name" value="MUCIN-5AC-RELATED"/>
    <property type="match status" value="1"/>
</dbReference>
<name>A0A8J2WBU5_9CRUS</name>
<dbReference type="SMART" id="SM00554">
    <property type="entry name" value="FAS1"/>
    <property type="match status" value="2"/>
</dbReference>
<dbReference type="GO" id="GO:0031012">
    <property type="term" value="C:extracellular matrix"/>
    <property type="evidence" value="ECO:0007669"/>
    <property type="project" value="TreeGrafter"/>
</dbReference>
<evidence type="ECO:0000313" key="4">
    <source>
        <dbReference type="Proteomes" id="UP000789390"/>
    </source>
</evidence>
<evidence type="ECO:0000256" key="1">
    <source>
        <dbReference type="SAM" id="SignalP"/>
    </source>
</evidence>
<dbReference type="InterPro" id="IPR000782">
    <property type="entry name" value="FAS1_domain"/>
</dbReference>
<dbReference type="GO" id="GO:0030198">
    <property type="term" value="P:extracellular matrix organization"/>
    <property type="evidence" value="ECO:0007669"/>
    <property type="project" value="TreeGrafter"/>
</dbReference>
<feature type="chain" id="PRO_5035182556" description="FAS1 domain-containing protein" evidence="1">
    <location>
        <begin position="21"/>
        <end position="340"/>
    </location>
</feature>
<dbReference type="InterPro" id="IPR036378">
    <property type="entry name" value="FAS1_dom_sf"/>
</dbReference>
<dbReference type="InterPro" id="IPR050904">
    <property type="entry name" value="Adhesion/Biosynth-related"/>
</dbReference>
<dbReference type="GO" id="GO:0050839">
    <property type="term" value="F:cell adhesion molecule binding"/>
    <property type="evidence" value="ECO:0007669"/>
    <property type="project" value="TreeGrafter"/>
</dbReference>
<dbReference type="SUPFAM" id="SSF82153">
    <property type="entry name" value="FAS1 domain"/>
    <property type="match status" value="2"/>
</dbReference>
<dbReference type="Proteomes" id="UP000789390">
    <property type="component" value="Unassembled WGS sequence"/>
</dbReference>
<reference evidence="3" key="1">
    <citation type="submission" date="2021-11" db="EMBL/GenBank/DDBJ databases">
        <authorList>
            <person name="Schell T."/>
        </authorList>
    </citation>
    <scope>NUCLEOTIDE SEQUENCE</scope>
    <source>
        <strain evidence="3">M5</strain>
    </source>
</reference>
<feature type="domain" description="FAS1" evidence="2">
    <location>
        <begin position="36"/>
        <end position="183"/>
    </location>
</feature>